<dbReference type="InterPro" id="IPR036928">
    <property type="entry name" value="AS_sf"/>
</dbReference>
<evidence type="ECO:0000256" key="1">
    <source>
        <dbReference type="ARBA" id="ARBA00009199"/>
    </source>
</evidence>
<evidence type="ECO:0000259" key="3">
    <source>
        <dbReference type="Pfam" id="PF01425"/>
    </source>
</evidence>
<dbReference type="Pfam" id="PF01425">
    <property type="entry name" value="Amidase"/>
    <property type="match status" value="1"/>
</dbReference>
<dbReference type="EMBL" id="LJIG01022482">
    <property type="protein sequence ID" value="KRT80343.1"/>
    <property type="molecule type" value="Genomic_DNA"/>
</dbReference>
<keyword evidence="5" id="KW-1185">Reference proteome</keyword>
<organism evidence="4 5">
    <name type="scientific">Oryctes borbonicus</name>
    <dbReference type="NCBI Taxonomy" id="1629725"/>
    <lineage>
        <taxon>Eukaryota</taxon>
        <taxon>Metazoa</taxon>
        <taxon>Ecdysozoa</taxon>
        <taxon>Arthropoda</taxon>
        <taxon>Hexapoda</taxon>
        <taxon>Insecta</taxon>
        <taxon>Pterygota</taxon>
        <taxon>Neoptera</taxon>
        <taxon>Endopterygota</taxon>
        <taxon>Coleoptera</taxon>
        <taxon>Polyphaga</taxon>
        <taxon>Scarabaeiformia</taxon>
        <taxon>Scarabaeidae</taxon>
        <taxon>Dynastinae</taxon>
        <taxon>Oryctes</taxon>
    </lineage>
</organism>
<evidence type="ECO:0000313" key="5">
    <source>
        <dbReference type="Proteomes" id="UP000051574"/>
    </source>
</evidence>
<dbReference type="PROSITE" id="PS00571">
    <property type="entry name" value="AMIDASES"/>
    <property type="match status" value="1"/>
</dbReference>
<keyword evidence="2" id="KW-0812">Transmembrane</keyword>
<dbReference type="OrthoDB" id="6428749at2759"/>
<evidence type="ECO:0000313" key="4">
    <source>
        <dbReference type="EMBL" id="KRT80343.1"/>
    </source>
</evidence>
<dbReference type="Gene3D" id="3.90.1300.10">
    <property type="entry name" value="Amidase signature (AS) domain"/>
    <property type="match status" value="1"/>
</dbReference>
<dbReference type="SUPFAM" id="SSF75304">
    <property type="entry name" value="Amidase signature (AS) enzymes"/>
    <property type="match status" value="1"/>
</dbReference>
<feature type="transmembrane region" description="Helical" evidence="2">
    <location>
        <begin position="6"/>
        <end position="27"/>
    </location>
</feature>
<name>A0A0T6B0B9_9SCAR</name>
<feature type="non-terminal residue" evidence="4">
    <location>
        <position position="441"/>
    </location>
</feature>
<dbReference type="PANTHER" id="PTHR43372">
    <property type="entry name" value="FATTY-ACID AMIDE HYDROLASE"/>
    <property type="match status" value="1"/>
</dbReference>
<comment type="caution">
    <text evidence="4">The sequence shown here is derived from an EMBL/GenBank/DDBJ whole genome shotgun (WGS) entry which is preliminary data.</text>
</comment>
<dbReference type="InterPro" id="IPR023631">
    <property type="entry name" value="Amidase_dom"/>
</dbReference>
<sequence>MNPLLQMYIALRFIIDYIVDFIFGLFLNGTRYAISKPKNKLVLQSATSLARKIRRKEVTSEEVVKAFIERIKEVNPALNAVVDDRFEEALKEAQQIDTDIKSGKIVEDDFKRKPFLGVPFTTKESTVCKGLNVSFGLLARKYEFGGEDSKVVELMKNAGGILLGVTNIPQLNRWCECYNPVYGVTNNPYNTSKNVGGSSGGEACIIAARGSPIGIGTDIAGSLRIPSFRCGVFGHKPSHDLISTAGLTFRTGAENPTMVTAGPMSAHSEDLIPLLKILLDDNVNKLRLDEEVNVKKIKIYYMTESSCLRASPIPSSMKKVILKCVDHFNSFSEAKPKEVNFEDVKYGLQLWMQMLTKEKDNFLKQIKNNDGEANAIVEVIRFFTMRSEFTLYTIMNILNEKLFLRPNAEWAADTIKQLQDEIIKTLGNDGVLLFPSEPYPA</sequence>
<dbReference type="GO" id="GO:0012505">
    <property type="term" value="C:endomembrane system"/>
    <property type="evidence" value="ECO:0007669"/>
    <property type="project" value="TreeGrafter"/>
</dbReference>
<gene>
    <name evidence="4" type="ORF">AMK59_8124</name>
</gene>
<keyword evidence="2" id="KW-1133">Transmembrane helix</keyword>
<keyword evidence="2" id="KW-0472">Membrane</keyword>
<dbReference type="Proteomes" id="UP000051574">
    <property type="component" value="Unassembled WGS sequence"/>
</dbReference>
<proteinExistence type="inferred from homology"/>
<reference evidence="4 5" key="1">
    <citation type="submission" date="2015-09" db="EMBL/GenBank/DDBJ databases">
        <title>Draft genome of the scarab beetle Oryctes borbonicus.</title>
        <authorList>
            <person name="Meyer J.M."/>
            <person name="Markov G.V."/>
            <person name="Baskaran P."/>
            <person name="Herrmann M."/>
            <person name="Sommer R.J."/>
            <person name="Roedelsperger C."/>
        </authorList>
    </citation>
    <scope>NUCLEOTIDE SEQUENCE [LARGE SCALE GENOMIC DNA]</scope>
    <source>
        <strain evidence="4">OB123</strain>
        <tissue evidence="4">Whole animal</tissue>
    </source>
</reference>
<dbReference type="AlphaFoldDB" id="A0A0T6B0B9"/>
<accession>A0A0T6B0B9</accession>
<comment type="similarity">
    <text evidence="1">Belongs to the amidase family.</text>
</comment>
<evidence type="ECO:0000256" key="2">
    <source>
        <dbReference type="SAM" id="Phobius"/>
    </source>
</evidence>
<feature type="domain" description="Amidase" evidence="3">
    <location>
        <begin position="62"/>
        <end position="440"/>
    </location>
</feature>
<protein>
    <submittedName>
        <fullName evidence="4">Amidase</fullName>
    </submittedName>
</protein>
<dbReference type="InterPro" id="IPR020556">
    <property type="entry name" value="Amidase_CS"/>
</dbReference>
<dbReference type="InterPro" id="IPR052739">
    <property type="entry name" value="FAAH2"/>
</dbReference>
<dbReference type="PANTHER" id="PTHR43372:SF1">
    <property type="entry name" value="LD38433P"/>
    <property type="match status" value="1"/>
</dbReference>